<comment type="caution">
    <text evidence="9">The sequence shown here is derived from an EMBL/GenBank/DDBJ whole genome shotgun (WGS) entry which is preliminary data.</text>
</comment>
<evidence type="ECO:0000256" key="5">
    <source>
        <dbReference type="ARBA" id="ARBA00025589"/>
    </source>
</evidence>
<dbReference type="CDD" id="cd03468">
    <property type="entry name" value="PolY_like"/>
    <property type="match status" value="1"/>
</dbReference>
<dbReference type="Gene3D" id="3.40.1170.60">
    <property type="match status" value="1"/>
</dbReference>
<evidence type="ECO:0000256" key="6">
    <source>
        <dbReference type="ARBA" id="ARBA00049244"/>
    </source>
</evidence>
<dbReference type="Gene3D" id="3.30.70.270">
    <property type="match status" value="1"/>
</dbReference>
<comment type="catalytic activity">
    <reaction evidence="6">
        <text>DNA(n) + a 2'-deoxyribonucleoside 5'-triphosphate = DNA(n+1) + diphosphate</text>
        <dbReference type="Rhea" id="RHEA:22508"/>
        <dbReference type="Rhea" id="RHEA-COMP:17339"/>
        <dbReference type="Rhea" id="RHEA-COMP:17340"/>
        <dbReference type="ChEBI" id="CHEBI:33019"/>
        <dbReference type="ChEBI" id="CHEBI:61560"/>
        <dbReference type="ChEBI" id="CHEBI:173112"/>
        <dbReference type="EC" id="2.7.7.7"/>
    </reaction>
</comment>
<dbReference type="InterPro" id="IPR017961">
    <property type="entry name" value="DNA_pol_Y-fam_little_finger"/>
</dbReference>
<organism evidence="9 10">
    <name type="scientific">Halocynthiibacter styelae</name>
    <dbReference type="NCBI Taxonomy" id="2761955"/>
    <lineage>
        <taxon>Bacteria</taxon>
        <taxon>Pseudomonadati</taxon>
        <taxon>Pseudomonadota</taxon>
        <taxon>Alphaproteobacteria</taxon>
        <taxon>Rhodobacterales</taxon>
        <taxon>Paracoccaceae</taxon>
        <taxon>Halocynthiibacter</taxon>
    </lineage>
</organism>
<evidence type="ECO:0000313" key="10">
    <source>
        <dbReference type="Proteomes" id="UP000640583"/>
    </source>
</evidence>
<comment type="function">
    <text evidence="5">Poorly processive, error-prone DNA polymerase involved in untargeted mutagenesis. Copies undamaged DNA at stalled replication forks, which arise in vivo from mismatched or misaligned primer ends. These misaligned primers can be extended by PolIV. Exhibits no 3'-5' exonuclease (proofreading) activity. May be involved in translesional synthesis, in conjunction with the beta clamp from PolIII.</text>
</comment>
<keyword evidence="4" id="KW-0227">DNA damage</keyword>
<feature type="domain" description="DNA polymerase Y-family little finger" evidence="8">
    <location>
        <begin position="243"/>
        <end position="346"/>
    </location>
</feature>
<comment type="similarity">
    <text evidence="1">Belongs to the DNA polymerase type-Y family.</text>
</comment>
<dbReference type="InterPro" id="IPR050356">
    <property type="entry name" value="SulA_CellDiv_inhibitor"/>
</dbReference>
<proteinExistence type="inferred from homology"/>
<dbReference type="GO" id="GO:0006281">
    <property type="term" value="P:DNA repair"/>
    <property type="evidence" value="ECO:0007669"/>
    <property type="project" value="InterPro"/>
</dbReference>
<gene>
    <name evidence="9" type="ORF">H1D41_02925</name>
</gene>
<evidence type="ECO:0000313" key="9">
    <source>
        <dbReference type="EMBL" id="MBI1492584.1"/>
    </source>
</evidence>
<dbReference type="PANTHER" id="PTHR35369">
    <property type="entry name" value="BLR3025 PROTEIN-RELATED"/>
    <property type="match status" value="1"/>
</dbReference>
<protein>
    <recommendedName>
        <fullName evidence="3">DNA-directed DNA polymerase</fullName>
        <ecNumber evidence="3">2.7.7.7</ecNumber>
    </recommendedName>
</protein>
<dbReference type="PANTHER" id="PTHR35369:SF2">
    <property type="entry name" value="BLR3025 PROTEIN"/>
    <property type="match status" value="1"/>
</dbReference>
<evidence type="ECO:0000256" key="1">
    <source>
        <dbReference type="ARBA" id="ARBA00010945"/>
    </source>
</evidence>
<comment type="subunit">
    <text evidence="2">Monomer.</text>
</comment>
<dbReference type="Pfam" id="PF11799">
    <property type="entry name" value="IMS_C"/>
    <property type="match status" value="1"/>
</dbReference>
<evidence type="ECO:0000259" key="8">
    <source>
        <dbReference type="Pfam" id="PF11799"/>
    </source>
</evidence>
<dbReference type="EMBL" id="JADCKQ010000002">
    <property type="protein sequence ID" value="MBI1492584.1"/>
    <property type="molecule type" value="Genomic_DNA"/>
</dbReference>
<dbReference type="InterPro" id="IPR043128">
    <property type="entry name" value="Rev_trsase/Diguanyl_cyclase"/>
</dbReference>
<evidence type="ECO:0000256" key="2">
    <source>
        <dbReference type="ARBA" id="ARBA00011245"/>
    </source>
</evidence>
<evidence type="ECO:0000256" key="3">
    <source>
        <dbReference type="ARBA" id="ARBA00012417"/>
    </source>
</evidence>
<sequence>MFVGTRIKPTRRIVSLWFPRLASDRVLRARPINGPFALTLIERNANRIYCLNKAAEHQGLHQGMPFSDARAFCPDLHSMPADIQADQAFLLTLHRWATRYCPWVGLEGDDGLTLDITGSAHLFGDEAAMIYDMQQRLARAGITARPGLGVSRGGAWALAHYSDDPTPDDMQAALAALPVAALRIDRKTGIALQRLGLRFIGDLITTERAPLARRFGPDLLLRLDQALGVQPENITPLKDPPHYGVRMTLPEPIGLCADVMAGVDRLLVQLCQKLATDGVGARVLLLTLRRVDQQAQEVELRLARALNDAPRILPLFQRGVDGVDAGFGIDQLHLMATQVETLPVQQTSHVSNGGKDQLDDLITRLGARIGLENIQRFLPADSHIPERSFIIAPAAFSEPDDAWIASQPRPTHLFPPEPIAGNTPQPPDHFRWRRMALSTGRKYGPERITPEWWMADENWRAGVRDYWRVETRQGRRLWLFFTPQNPAWFVQGEFA</sequence>
<dbReference type="EC" id="2.7.7.7" evidence="3"/>
<dbReference type="InterPro" id="IPR043502">
    <property type="entry name" value="DNA/RNA_pol_sf"/>
</dbReference>
<evidence type="ECO:0000256" key="4">
    <source>
        <dbReference type="ARBA" id="ARBA00022763"/>
    </source>
</evidence>
<feature type="domain" description="UmuC" evidence="7">
    <location>
        <begin position="41"/>
        <end position="154"/>
    </location>
</feature>
<accession>A0A8J7ICC3</accession>
<dbReference type="InterPro" id="IPR001126">
    <property type="entry name" value="UmuC"/>
</dbReference>
<reference evidence="9" key="1">
    <citation type="submission" date="2020-10" db="EMBL/GenBank/DDBJ databases">
        <title>Paenihalocynthiibacter styelae gen. nov., sp. nov., isolated from stalked sea squirt Styela clava.</title>
        <authorList>
            <person name="Kim Y.-O."/>
            <person name="Yoon J.-H."/>
        </authorList>
    </citation>
    <scope>NUCLEOTIDE SEQUENCE</scope>
    <source>
        <strain evidence="9">MYP1-1</strain>
    </source>
</reference>
<name>A0A8J7ICC3_9RHOB</name>
<evidence type="ECO:0000259" key="7">
    <source>
        <dbReference type="Pfam" id="PF00817"/>
    </source>
</evidence>
<dbReference type="Pfam" id="PF00817">
    <property type="entry name" value="IMS"/>
    <property type="match status" value="1"/>
</dbReference>
<dbReference type="GO" id="GO:0003684">
    <property type="term" value="F:damaged DNA binding"/>
    <property type="evidence" value="ECO:0007669"/>
    <property type="project" value="InterPro"/>
</dbReference>
<keyword evidence="10" id="KW-1185">Reference proteome</keyword>
<dbReference type="Proteomes" id="UP000640583">
    <property type="component" value="Unassembled WGS sequence"/>
</dbReference>
<dbReference type="SUPFAM" id="SSF56672">
    <property type="entry name" value="DNA/RNA polymerases"/>
    <property type="match status" value="1"/>
</dbReference>
<dbReference type="AlphaFoldDB" id="A0A8J7ICC3"/>
<dbReference type="RefSeq" id="WP_228847765.1">
    <property type="nucleotide sequence ID" value="NZ_JADCKQ010000002.1"/>
</dbReference>